<accession>A0A2U3KGV7</accession>
<dbReference type="EMBL" id="OMOD01000113">
    <property type="protein sequence ID" value="SPF38889.1"/>
    <property type="molecule type" value="Genomic_DNA"/>
</dbReference>
<dbReference type="Proteomes" id="UP000238701">
    <property type="component" value="Unassembled WGS sequence"/>
</dbReference>
<evidence type="ECO:0000313" key="2">
    <source>
        <dbReference type="Proteomes" id="UP000238701"/>
    </source>
</evidence>
<protein>
    <submittedName>
        <fullName evidence="1">Uncharacterized protein</fullName>
    </submittedName>
</protein>
<dbReference type="AlphaFoldDB" id="A0A2U3KGV7"/>
<proteinExistence type="predicted"/>
<sequence>MFEDLYDAVSFLWSWTWPTVDGSVTEVLVERIRHHRNPDTFRLSVTYEFAVGADGPYTGESFWAPAFCRNRRVAAARRKIHSHQRVLVWCVISNNLYSSAPV</sequence>
<reference evidence="2" key="1">
    <citation type="submission" date="2018-02" db="EMBL/GenBank/DDBJ databases">
        <authorList>
            <person name="Hausmann B."/>
        </authorList>
    </citation>
    <scope>NUCLEOTIDE SEQUENCE [LARGE SCALE GENOMIC DNA]</scope>
    <source>
        <strain evidence="2">Peat soil MAG SbA1</strain>
    </source>
</reference>
<gene>
    <name evidence="1" type="ORF">SBA1_210035</name>
</gene>
<name>A0A2U3KGV7_9BACT</name>
<organism evidence="1 2">
    <name type="scientific">Candidatus Sulfotelmatobacter kueseliae</name>
    <dbReference type="NCBI Taxonomy" id="2042962"/>
    <lineage>
        <taxon>Bacteria</taxon>
        <taxon>Pseudomonadati</taxon>
        <taxon>Acidobacteriota</taxon>
        <taxon>Terriglobia</taxon>
        <taxon>Terriglobales</taxon>
        <taxon>Candidatus Korobacteraceae</taxon>
        <taxon>Candidatus Sulfotelmatobacter</taxon>
    </lineage>
</organism>
<evidence type="ECO:0000313" key="1">
    <source>
        <dbReference type="EMBL" id="SPF38889.1"/>
    </source>
</evidence>